<feature type="region of interest" description="Disordered" evidence="1">
    <location>
        <begin position="16"/>
        <end position="36"/>
    </location>
</feature>
<comment type="caution">
    <text evidence="2">The sequence shown here is derived from an EMBL/GenBank/DDBJ whole genome shotgun (WGS) entry which is preliminary data.</text>
</comment>
<feature type="region of interest" description="Disordered" evidence="1">
    <location>
        <begin position="70"/>
        <end position="91"/>
    </location>
</feature>
<protein>
    <submittedName>
        <fullName evidence="2">Uncharacterized protein</fullName>
    </submittedName>
</protein>
<accession>A0A9P6H5J1</accession>
<dbReference type="EMBL" id="WIUZ02000021">
    <property type="protein sequence ID" value="KAF9778978.1"/>
    <property type="molecule type" value="Genomic_DNA"/>
</dbReference>
<dbReference type="OrthoDB" id="10005898at2759"/>
<keyword evidence="3" id="KW-1185">Reference proteome</keyword>
<evidence type="ECO:0000313" key="2">
    <source>
        <dbReference type="EMBL" id="KAF9778978.1"/>
    </source>
</evidence>
<name>A0A9P6H5J1_9AGAM</name>
<proteinExistence type="predicted"/>
<feature type="region of interest" description="Disordered" evidence="1">
    <location>
        <begin position="421"/>
        <end position="441"/>
    </location>
</feature>
<evidence type="ECO:0000256" key="1">
    <source>
        <dbReference type="SAM" id="MobiDB-lite"/>
    </source>
</evidence>
<reference evidence="2" key="2">
    <citation type="submission" date="2020-11" db="EMBL/GenBank/DDBJ databases">
        <authorList>
            <consortium name="DOE Joint Genome Institute"/>
            <person name="Kuo A."/>
            <person name="Miyauchi S."/>
            <person name="Kiss E."/>
            <person name="Drula E."/>
            <person name="Kohler A."/>
            <person name="Sanchez-Garcia M."/>
            <person name="Andreopoulos B."/>
            <person name="Barry K.W."/>
            <person name="Bonito G."/>
            <person name="Buee M."/>
            <person name="Carver A."/>
            <person name="Chen C."/>
            <person name="Cichocki N."/>
            <person name="Clum A."/>
            <person name="Culley D."/>
            <person name="Crous P.W."/>
            <person name="Fauchery L."/>
            <person name="Girlanda M."/>
            <person name="Hayes R."/>
            <person name="Keri Z."/>
            <person name="Labutti K."/>
            <person name="Lipzen A."/>
            <person name="Lombard V."/>
            <person name="Magnuson J."/>
            <person name="Maillard F."/>
            <person name="Morin E."/>
            <person name="Murat C."/>
            <person name="Nolan M."/>
            <person name="Ohm R."/>
            <person name="Pangilinan J."/>
            <person name="Pereira M."/>
            <person name="Perotto S."/>
            <person name="Peter M."/>
            <person name="Riley R."/>
            <person name="Sitrit Y."/>
            <person name="Stielow B."/>
            <person name="Szollosi G."/>
            <person name="Zifcakova L."/>
            <person name="Stursova M."/>
            <person name="Spatafora J.W."/>
            <person name="Tedersoo L."/>
            <person name="Vaario L.-M."/>
            <person name="Yamada A."/>
            <person name="Yan M."/>
            <person name="Wang P."/>
            <person name="Xu J."/>
            <person name="Bruns T."/>
            <person name="Baldrian P."/>
            <person name="Vilgalys R."/>
            <person name="Henrissat B."/>
            <person name="Grigoriev I.V."/>
            <person name="Hibbett D."/>
            <person name="Nagy L.G."/>
            <person name="Martin F.M."/>
        </authorList>
    </citation>
    <scope>NUCLEOTIDE SEQUENCE</scope>
    <source>
        <strain evidence="2">UH-Tt-Lm1</strain>
    </source>
</reference>
<reference evidence="2" key="1">
    <citation type="journal article" date="2020" name="Nat. Commun.">
        <title>Large-scale genome sequencing of mycorrhizal fungi provides insights into the early evolution of symbiotic traits.</title>
        <authorList>
            <person name="Miyauchi S."/>
            <person name="Kiss E."/>
            <person name="Kuo A."/>
            <person name="Drula E."/>
            <person name="Kohler A."/>
            <person name="Sanchez-Garcia M."/>
            <person name="Morin E."/>
            <person name="Andreopoulos B."/>
            <person name="Barry K.W."/>
            <person name="Bonito G."/>
            <person name="Buee M."/>
            <person name="Carver A."/>
            <person name="Chen C."/>
            <person name="Cichocki N."/>
            <person name="Clum A."/>
            <person name="Culley D."/>
            <person name="Crous P.W."/>
            <person name="Fauchery L."/>
            <person name="Girlanda M."/>
            <person name="Hayes R.D."/>
            <person name="Keri Z."/>
            <person name="LaButti K."/>
            <person name="Lipzen A."/>
            <person name="Lombard V."/>
            <person name="Magnuson J."/>
            <person name="Maillard F."/>
            <person name="Murat C."/>
            <person name="Nolan M."/>
            <person name="Ohm R.A."/>
            <person name="Pangilinan J."/>
            <person name="Pereira M.F."/>
            <person name="Perotto S."/>
            <person name="Peter M."/>
            <person name="Pfister S."/>
            <person name="Riley R."/>
            <person name="Sitrit Y."/>
            <person name="Stielow J.B."/>
            <person name="Szollosi G."/>
            <person name="Zifcakova L."/>
            <person name="Stursova M."/>
            <person name="Spatafora J.W."/>
            <person name="Tedersoo L."/>
            <person name="Vaario L.M."/>
            <person name="Yamada A."/>
            <person name="Yan M."/>
            <person name="Wang P."/>
            <person name="Xu J."/>
            <person name="Bruns T."/>
            <person name="Baldrian P."/>
            <person name="Vilgalys R."/>
            <person name="Dunand C."/>
            <person name="Henrissat B."/>
            <person name="Grigoriev I.V."/>
            <person name="Hibbett D."/>
            <person name="Nagy L.G."/>
            <person name="Martin F.M."/>
        </authorList>
    </citation>
    <scope>NUCLEOTIDE SEQUENCE</scope>
    <source>
        <strain evidence="2">UH-Tt-Lm1</strain>
    </source>
</reference>
<dbReference type="AlphaFoldDB" id="A0A9P6H5J1"/>
<sequence length="553" mass="60990">MVVVLTICGCGESDKAQPWHGDKSKTNPSTMRRVGGGERKIDQYGYGLSPPRIEPSFQSRQSVIHVTLIPQRDEKPPDQPTQPYLTSPGPAQTAKKTTIVWETGRQARKYVAAFGAVSLDQFVRYLSTWKGTELIRHDPRASNCLEILSNVLKIAIPILHFGARLQHTAGIRKTNVSSVGERLTKLTPLIGDSYSHALSRLGDSANHPMVVVAFQISLRDFEIFTMLACFPTRTEQLYYLRVHDVIPAAIALPILGKPVALNAKKLLLVSSRFYLAYIFLEFLRLKERAGLLYTKQKVLSKASAEKAKLKYAGRPSIRYHLQRVQAPWGSSHCLGGIFIGSSLESGIPLNDGGRWALLRSIRGWTFGPIFSDRQSACTGLVNYRVLTRAASWGSGQTVASAAFGLAASLITFRELWAAAGVGPSPPPPEEGSRQEEKEVGANVQEIEPSGVEPDPGVSGSASSGRIIGTGLIEVDYVSCTMTDEYTKRSAGLHASYAEDVFCTIPHMADWSRVYLPVTFSSRPIVDALRREFQLLMEELRITMLEETNQERED</sequence>
<gene>
    <name evidence="2" type="ORF">BJ322DRAFT_1024827</name>
</gene>
<organism evidence="2 3">
    <name type="scientific">Thelephora terrestris</name>
    <dbReference type="NCBI Taxonomy" id="56493"/>
    <lineage>
        <taxon>Eukaryota</taxon>
        <taxon>Fungi</taxon>
        <taxon>Dikarya</taxon>
        <taxon>Basidiomycota</taxon>
        <taxon>Agaricomycotina</taxon>
        <taxon>Agaricomycetes</taxon>
        <taxon>Thelephorales</taxon>
        <taxon>Thelephoraceae</taxon>
        <taxon>Thelephora</taxon>
    </lineage>
</organism>
<feature type="compositionally biased region" description="Basic and acidic residues" evidence="1">
    <location>
        <begin position="16"/>
        <end position="25"/>
    </location>
</feature>
<evidence type="ECO:0000313" key="3">
    <source>
        <dbReference type="Proteomes" id="UP000736335"/>
    </source>
</evidence>
<dbReference type="Proteomes" id="UP000736335">
    <property type="component" value="Unassembled WGS sequence"/>
</dbReference>
<feature type="compositionally biased region" description="Basic and acidic residues" evidence="1">
    <location>
        <begin position="430"/>
        <end position="439"/>
    </location>
</feature>